<protein>
    <submittedName>
        <fullName evidence="1">Uncharacterized protein</fullName>
    </submittedName>
</protein>
<proteinExistence type="predicted"/>
<evidence type="ECO:0000313" key="1">
    <source>
        <dbReference type="EMBL" id="JAT15993.1"/>
    </source>
</evidence>
<organism evidence="1">
    <name type="scientific">Graphocephala atropunctata</name>
    <dbReference type="NCBI Taxonomy" id="36148"/>
    <lineage>
        <taxon>Eukaryota</taxon>
        <taxon>Metazoa</taxon>
        <taxon>Ecdysozoa</taxon>
        <taxon>Arthropoda</taxon>
        <taxon>Hexapoda</taxon>
        <taxon>Insecta</taxon>
        <taxon>Pterygota</taxon>
        <taxon>Neoptera</taxon>
        <taxon>Paraneoptera</taxon>
        <taxon>Hemiptera</taxon>
        <taxon>Auchenorrhyncha</taxon>
        <taxon>Membracoidea</taxon>
        <taxon>Cicadellidae</taxon>
        <taxon>Cicadellinae</taxon>
        <taxon>Cicadellini</taxon>
        <taxon>Graphocephala</taxon>
    </lineage>
</organism>
<dbReference type="AlphaFoldDB" id="A0A1B6KX13"/>
<accession>A0A1B6KX13</accession>
<sequence length="181" mass="18990">MDCSRCTCPQTPTTACDVSCPGSPTVGYETCADSQDFAYETCPGSPELAYETCAGFPDRPSSREGFFTFPDVPPPTECPGACPSGAEAYPGPSCRTSTPTGQAPSPSSCFPGLSPIICPKCNCQISLEILPVAGPSGAGPCPPTACPTPTTTRTPTDLNTIVFRRKAFLKNKKIYHLKPLQ</sequence>
<gene>
    <name evidence="1" type="ORF">g.21760</name>
</gene>
<name>A0A1B6KX13_9HEMI</name>
<dbReference type="EMBL" id="GEBQ01023984">
    <property type="protein sequence ID" value="JAT15993.1"/>
    <property type="molecule type" value="Transcribed_RNA"/>
</dbReference>
<reference evidence="1" key="1">
    <citation type="submission" date="2015-11" db="EMBL/GenBank/DDBJ databases">
        <title>De novo transcriptome assembly of four potential Pierce s Disease insect vectors from Arizona vineyards.</title>
        <authorList>
            <person name="Tassone E.E."/>
        </authorList>
    </citation>
    <scope>NUCLEOTIDE SEQUENCE</scope>
</reference>